<feature type="compositionally biased region" description="Acidic residues" evidence="1">
    <location>
        <begin position="48"/>
        <end position="60"/>
    </location>
</feature>
<dbReference type="Pfam" id="PF00531">
    <property type="entry name" value="Death"/>
    <property type="match status" value="1"/>
</dbReference>
<gene>
    <name evidence="3" type="ORF">B5V51_6054</name>
</gene>
<protein>
    <recommendedName>
        <fullName evidence="2">Death domain-containing protein</fullName>
    </recommendedName>
</protein>
<evidence type="ECO:0000256" key="1">
    <source>
        <dbReference type="SAM" id="MobiDB-lite"/>
    </source>
</evidence>
<dbReference type="Gene3D" id="1.10.533.10">
    <property type="entry name" value="Death Domain, Fas"/>
    <property type="match status" value="1"/>
</dbReference>
<dbReference type="SUPFAM" id="SSF47986">
    <property type="entry name" value="DEATH domain"/>
    <property type="match status" value="1"/>
</dbReference>
<dbReference type="PROSITE" id="PS50017">
    <property type="entry name" value="DEATH_DOMAIN"/>
    <property type="match status" value="1"/>
</dbReference>
<dbReference type="InterPro" id="IPR000488">
    <property type="entry name" value="Death_dom"/>
</dbReference>
<reference evidence="3" key="1">
    <citation type="submission" date="2017-09" db="EMBL/GenBank/DDBJ databases">
        <title>Contemporary evolution of a Lepidopteran species, Heliothis virescens, in response to modern agricultural practices.</title>
        <authorList>
            <person name="Fritz M.L."/>
            <person name="Deyonke A.M."/>
            <person name="Papanicolaou A."/>
            <person name="Micinski S."/>
            <person name="Westbrook J."/>
            <person name="Gould F."/>
        </authorList>
    </citation>
    <scope>NUCLEOTIDE SEQUENCE [LARGE SCALE GENOMIC DNA]</scope>
    <source>
        <strain evidence="3">HvINT-</strain>
        <tissue evidence="3">Whole body</tissue>
    </source>
</reference>
<feature type="compositionally biased region" description="Basic residues" evidence="1">
    <location>
        <begin position="65"/>
        <end position="80"/>
    </location>
</feature>
<accession>A0A2A4J7H5</accession>
<dbReference type="CDD" id="cd01670">
    <property type="entry name" value="Death"/>
    <property type="match status" value="1"/>
</dbReference>
<feature type="region of interest" description="Disordered" evidence="1">
    <location>
        <begin position="18"/>
        <end position="105"/>
    </location>
</feature>
<dbReference type="EMBL" id="NWSH01002675">
    <property type="protein sequence ID" value="PCG67696.1"/>
    <property type="molecule type" value="Genomic_DNA"/>
</dbReference>
<organism evidence="3">
    <name type="scientific">Heliothis virescens</name>
    <name type="common">Tobacco budworm moth</name>
    <dbReference type="NCBI Taxonomy" id="7102"/>
    <lineage>
        <taxon>Eukaryota</taxon>
        <taxon>Metazoa</taxon>
        <taxon>Ecdysozoa</taxon>
        <taxon>Arthropoda</taxon>
        <taxon>Hexapoda</taxon>
        <taxon>Insecta</taxon>
        <taxon>Pterygota</taxon>
        <taxon>Neoptera</taxon>
        <taxon>Endopterygota</taxon>
        <taxon>Lepidoptera</taxon>
        <taxon>Glossata</taxon>
        <taxon>Ditrysia</taxon>
        <taxon>Noctuoidea</taxon>
        <taxon>Noctuidae</taxon>
        <taxon>Heliothinae</taxon>
        <taxon>Heliothis</taxon>
    </lineage>
</organism>
<name>A0A2A4J7H5_HELVI</name>
<proteinExistence type="predicted"/>
<evidence type="ECO:0000313" key="3">
    <source>
        <dbReference type="EMBL" id="PCG67696.1"/>
    </source>
</evidence>
<evidence type="ECO:0000259" key="2">
    <source>
        <dbReference type="PROSITE" id="PS50017"/>
    </source>
</evidence>
<dbReference type="STRING" id="7102.A0A2A4J7H5"/>
<dbReference type="AlphaFoldDB" id="A0A2A4J7H5"/>
<dbReference type="GO" id="GO:0007165">
    <property type="term" value="P:signal transduction"/>
    <property type="evidence" value="ECO:0007669"/>
    <property type="project" value="InterPro"/>
</dbReference>
<dbReference type="InterPro" id="IPR011029">
    <property type="entry name" value="DEATH-like_dom_sf"/>
</dbReference>
<sequence>MTAINSKVSKLLEMFKGLKSDAVPRAPRAGEGPVTPEAHNINVQHPEEQEEEIVIESVSDDDIKKSKKSKKEKKKFFKTKKTVDDDEEEDSKPSQEKRGSSSSVNVQATGNVYNIVNAKGVRLGNDYYFGPVTMSGNKPGNKEKKYEEEEIEKDNFIRLLMEARIKPDHDFMDYISKNLGKNWHTVFRALGFSQGRIETAEINAAGYDISEARYKLLLDWVNNDEDGTLGRLANLLWEEGERSLVRDLSVMYKKSKK</sequence>
<comment type="caution">
    <text evidence="3">The sequence shown here is derived from an EMBL/GenBank/DDBJ whole genome shotgun (WGS) entry which is preliminary data.</text>
</comment>
<feature type="domain" description="Death" evidence="2">
    <location>
        <begin position="175"/>
        <end position="252"/>
    </location>
</feature>